<proteinExistence type="predicted"/>
<evidence type="ECO:0000313" key="2">
    <source>
        <dbReference type="EMBL" id="CAB4734678.1"/>
    </source>
</evidence>
<name>A0A6J6D3P9_9ZZZZ</name>
<sequence length="144" mass="15837">MKVHLGYSLLHGCTDINVVIAIKAGVNSTHQTDFSRSYFMGLSNTLLHVFQGEQIGGSSQVQAQRPFRESAKFALKGAHICVVDISVLDIGDSVSDRSPAKLVSYLCHGNHLGSSCRKKRQYLFLFNLLAEQHALKHFVHGATL</sequence>
<evidence type="ECO:0000313" key="1">
    <source>
        <dbReference type="EMBL" id="CAB4557986.1"/>
    </source>
</evidence>
<accession>A0A6J6D3P9</accession>
<dbReference type="EMBL" id="CAEZSF010000304">
    <property type="protein sequence ID" value="CAB4557986.1"/>
    <property type="molecule type" value="Genomic_DNA"/>
</dbReference>
<dbReference type="AlphaFoldDB" id="A0A6J6D3P9"/>
<organism evidence="1">
    <name type="scientific">freshwater metagenome</name>
    <dbReference type="NCBI Taxonomy" id="449393"/>
    <lineage>
        <taxon>unclassified sequences</taxon>
        <taxon>metagenomes</taxon>
        <taxon>ecological metagenomes</taxon>
    </lineage>
</organism>
<gene>
    <name evidence="1" type="ORF">UFOPK1358_02039</name>
    <name evidence="2" type="ORF">UFOPK2766_00571</name>
</gene>
<dbReference type="EMBL" id="CAEZYU010000017">
    <property type="protein sequence ID" value="CAB4734678.1"/>
    <property type="molecule type" value="Genomic_DNA"/>
</dbReference>
<protein>
    <submittedName>
        <fullName evidence="1">Unannotated protein</fullName>
    </submittedName>
</protein>
<reference evidence="1" key="1">
    <citation type="submission" date="2020-05" db="EMBL/GenBank/DDBJ databases">
        <authorList>
            <person name="Chiriac C."/>
            <person name="Salcher M."/>
            <person name="Ghai R."/>
            <person name="Kavagutti S V."/>
        </authorList>
    </citation>
    <scope>NUCLEOTIDE SEQUENCE</scope>
</reference>